<keyword evidence="1" id="KW-1133">Transmembrane helix</keyword>
<proteinExistence type="predicted"/>
<evidence type="ECO:0000313" key="3">
    <source>
        <dbReference type="Proteomes" id="UP000639403"/>
    </source>
</evidence>
<reference evidence="2" key="1">
    <citation type="submission" date="2020-11" db="EMBL/GenBank/DDBJ databases">
        <authorList>
            <person name="Koelle M."/>
            <person name="Horta M.A.C."/>
            <person name="Nowrousian M."/>
            <person name="Ohm R.A."/>
            <person name="Benz P."/>
            <person name="Pilgard A."/>
        </authorList>
    </citation>
    <scope>NUCLEOTIDE SEQUENCE</scope>
    <source>
        <strain evidence="2">FPRL280</strain>
    </source>
</reference>
<feature type="transmembrane region" description="Helical" evidence="1">
    <location>
        <begin position="45"/>
        <end position="68"/>
    </location>
</feature>
<keyword evidence="1" id="KW-0812">Transmembrane</keyword>
<evidence type="ECO:0000313" key="2">
    <source>
        <dbReference type="EMBL" id="KAF9805027.1"/>
    </source>
</evidence>
<evidence type="ECO:0000256" key="1">
    <source>
        <dbReference type="SAM" id="Phobius"/>
    </source>
</evidence>
<sequence>MARMSRTMPGTAAKTRMATTLTARRPMSSSTVARARLTTHCSLPSTMRLLCMTVPALTCSMALTMVAMRTKRKDATMRTRLIAPGMARTTTPTRHTVLGAT</sequence>
<organism evidence="2 3">
    <name type="scientific">Rhodonia placenta</name>
    <dbReference type="NCBI Taxonomy" id="104341"/>
    <lineage>
        <taxon>Eukaryota</taxon>
        <taxon>Fungi</taxon>
        <taxon>Dikarya</taxon>
        <taxon>Basidiomycota</taxon>
        <taxon>Agaricomycotina</taxon>
        <taxon>Agaricomycetes</taxon>
        <taxon>Polyporales</taxon>
        <taxon>Adustoporiaceae</taxon>
        <taxon>Rhodonia</taxon>
    </lineage>
</organism>
<protein>
    <submittedName>
        <fullName evidence="2">Uncharacterized protein</fullName>
    </submittedName>
</protein>
<dbReference type="Proteomes" id="UP000639403">
    <property type="component" value="Unassembled WGS sequence"/>
</dbReference>
<dbReference type="EMBL" id="JADOXO010000410">
    <property type="protein sequence ID" value="KAF9805027.1"/>
    <property type="molecule type" value="Genomic_DNA"/>
</dbReference>
<name>A0A8H7NUX5_9APHY</name>
<gene>
    <name evidence="2" type="ORF">IEO21_09226</name>
</gene>
<keyword evidence="1" id="KW-0472">Membrane</keyword>
<comment type="caution">
    <text evidence="2">The sequence shown here is derived from an EMBL/GenBank/DDBJ whole genome shotgun (WGS) entry which is preliminary data.</text>
</comment>
<accession>A0A8H7NUX5</accession>
<dbReference type="AlphaFoldDB" id="A0A8H7NUX5"/>
<reference evidence="2" key="2">
    <citation type="journal article" name="Front. Microbiol.">
        <title>Degradative Capacity of Two Strains of Rhodonia placenta: From Phenotype to Genotype.</title>
        <authorList>
            <person name="Kolle M."/>
            <person name="Horta M.A.C."/>
            <person name="Nowrousian M."/>
            <person name="Ohm R.A."/>
            <person name="Benz J.P."/>
            <person name="Pilgard A."/>
        </authorList>
    </citation>
    <scope>NUCLEOTIDE SEQUENCE</scope>
    <source>
        <strain evidence="2">FPRL280</strain>
    </source>
</reference>